<dbReference type="InterPro" id="IPR050107">
    <property type="entry name" value="ABC_carbohydrate_import_ATPase"/>
</dbReference>
<evidence type="ECO:0000256" key="4">
    <source>
        <dbReference type="ARBA" id="ARBA00022737"/>
    </source>
</evidence>
<feature type="domain" description="ABC transporter" evidence="9">
    <location>
        <begin position="19"/>
        <end position="254"/>
    </location>
</feature>
<dbReference type="PANTHER" id="PTHR43790:SF4">
    <property type="entry name" value="GUANOSINE IMPORT ATP-BINDING PROTEIN NUPO"/>
    <property type="match status" value="1"/>
</dbReference>
<keyword evidence="3" id="KW-1003">Cell membrane</keyword>
<dbReference type="SUPFAM" id="SSF52540">
    <property type="entry name" value="P-loop containing nucleoside triphosphate hydrolases"/>
    <property type="match status" value="2"/>
</dbReference>
<evidence type="ECO:0000256" key="8">
    <source>
        <dbReference type="ARBA" id="ARBA00023136"/>
    </source>
</evidence>
<reference evidence="10" key="1">
    <citation type="submission" date="2019-09" db="EMBL/GenBank/DDBJ databases">
        <title>Characterisation of the sponge microbiome using genome-centric metagenomics.</title>
        <authorList>
            <person name="Engelberts J.P."/>
            <person name="Robbins S.J."/>
            <person name="De Goeij J.M."/>
            <person name="Aranda M."/>
            <person name="Bell S.C."/>
            <person name="Webster N.S."/>
        </authorList>
    </citation>
    <scope>NUCLEOTIDE SEQUENCE</scope>
    <source>
        <strain evidence="10">SB0664_bin_27</strain>
    </source>
</reference>
<keyword evidence="7" id="KW-1278">Translocase</keyword>
<evidence type="ECO:0000256" key="7">
    <source>
        <dbReference type="ARBA" id="ARBA00022967"/>
    </source>
</evidence>
<dbReference type="Gene3D" id="3.40.50.300">
    <property type="entry name" value="P-loop containing nucleotide triphosphate hydrolases"/>
    <property type="match status" value="2"/>
</dbReference>
<accession>A0A6B0YXI2</accession>
<dbReference type="InterPro" id="IPR003439">
    <property type="entry name" value="ABC_transporter-like_ATP-bd"/>
</dbReference>
<dbReference type="AlphaFoldDB" id="A0A6B0YXI2"/>
<evidence type="ECO:0000256" key="2">
    <source>
        <dbReference type="ARBA" id="ARBA00022448"/>
    </source>
</evidence>
<dbReference type="InterPro" id="IPR003593">
    <property type="entry name" value="AAA+_ATPase"/>
</dbReference>
<protein>
    <submittedName>
        <fullName evidence="10">ABC transporter ATP-binding protein</fullName>
    </submittedName>
</protein>
<keyword evidence="5" id="KW-0547">Nucleotide-binding</keyword>
<dbReference type="PANTHER" id="PTHR43790">
    <property type="entry name" value="CARBOHYDRATE TRANSPORT ATP-BINDING PROTEIN MG119-RELATED"/>
    <property type="match status" value="1"/>
</dbReference>
<dbReference type="SMART" id="SM00382">
    <property type="entry name" value="AAA"/>
    <property type="match status" value="1"/>
</dbReference>
<evidence type="ECO:0000256" key="5">
    <source>
        <dbReference type="ARBA" id="ARBA00022741"/>
    </source>
</evidence>
<organism evidence="10">
    <name type="scientific">Caldilineaceae bacterium SB0664_bin_27</name>
    <dbReference type="NCBI Taxonomy" id="2605260"/>
    <lineage>
        <taxon>Bacteria</taxon>
        <taxon>Bacillati</taxon>
        <taxon>Chloroflexota</taxon>
        <taxon>Caldilineae</taxon>
        <taxon>Caldilineales</taxon>
        <taxon>Caldilineaceae</taxon>
    </lineage>
</organism>
<evidence type="ECO:0000256" key="3">
    <source>
        <dbReference type="ARBA" id="ARBA00022475"/>
    </source>
</evidence>
<proteinExistence type="predicted"/>
<evidence type="ECO:0000313" key="10">
    <source>
        <dbReference type="EMBL" id="MXY94885.1"/>
    </source>
</evidence>
<comment type="caution">
    <text evidence="10">The sequence shown here is derived from an EMBL/GenBank/DDBJ whole genome shotgun (WGS) entry which is preliminary data.</text>
</comment>
<gene>
    <name evidence="10" type="ORF">F4Y42_15715</name>
</gene>
<name>A0A6B0YXI2_9CHLR</name>
<dbReference type="PROSITE" id="PS50893">
    <property type="entry name" value="ABC_TRANSPORTER_2"/>
    <property type="match status" value="2"/>
</dbReference>
<dbReference type="FunFam" id="3.40.50.300:FF:000127">
    <property type="entry name" value="Ribose import ATP-binding protein RbsA"/>
    <property type="match status" value="1"/>
</dbReference>
<keyword evidence="6 10" id="KW-0067">ATP-binding</keyword>
<dbReference type="Pfam" id="PF00005">
    <property type="entry name" value="ABC_tran"/>
    <property type="match status" value="2"/>
</dbReference>
<dbReference type="CDD" id="cd03216">
    <property type="entry name" value="ABC_Carb_Monos_I"/>
    <property type="match status" value="1"/>
</dbReference>
<dbReference type="EMBL" id="VXRG01000130">
    <property type="protein sequence ID" value="MXY94885.1"/>
    <property type="molecule type" value="Genomic_DNA"/>
</dbReference>
<evidence type="ECO:0000256" key="6">
    <source>
        <dbReference type="ARBA" id="ARBA00022840"/>
    </source>
</evidence>
<keyword evidence="2" id="KW-0813">Transport</keyword>
<dbReference type="GO" id="GO:0005524">
    <property type="term" value="F:ATP binding"/>
    <property type="evidence" value="ECO:0007669"/>
    <property type="project" value="UniProtKB-KW"/>
</dbReference>
<dbReference type="CDD" id="cd03215">
    <property type="entry name" value="ABC_Carb_Monos_II"/>
    <property type="match status" value="1"/>
</dbReference>
<feature type="domain" description="ABC transporter" evidence="9">
    <location>
        <begin position="271"/>
        <end position="516"/>
    </location>
</feature>
<sequence>MTTTQPAQPRQPDAGPPKLEALGITKLFPGVVANKEIDLALHEGEILALLGENGAGKSTLMNIIYGLYQPTEGQIRVDGSPVEMHSPRDAIDLGIGMVHQHFQLVPVMSVVDNIMLGSESVDRGLLDRQSVSAQIQELSERYNMAVDPNSIIEDLPVGIQQRVEILKALYRNAEILILDEPTSVLTPQEIEGLFEVMELLRSQGKSIIFITHKLKEVLRIADRITVLRRGEMVGEADPATTSQENLAALMVGRKVTLEVEKEPASAGDVLLQLRDIEAHTDLGEPALRGVSLDVRAGEIVGIAGVQGNGQTELVEVVTGLRPATSGSVLISGVDLTNASPRRITEEGAICHVPEDRHMYGMVDAYSVADNLVLSSYYKRPFSSGLTMNEQAIAQHAEELVAQFDVRTPSVRTSGASLSGGNQQKMVVAREFGRPIRLLVAAQPTRGIDVGSIEFIHSQIVAKRDEGIAVLLVSYELDEIMALSDRIAVMFHGRISAVLPRSQATRERIGLLMAGVSVDDEPQN</sequence>
<dbReference type="PROSITE" id="PS00211">
    <property type="entry name" value="ABC_TRANSPORTER_1"/>
    <property type="match status" value="1"/>
</dbReference>
<comment type="subcellular location">
    <subcellularLocation>
        <location evidence="1">Cell membrane</location>
        <topology evidence="1">Peripheral membrane protein</topology>
    </subcellularLocation>
</comment>
<dbReference type="InterPro" id="IPR027417">
    <property type="entry name" value="P-loop_NTPase"/>
</dbReference>
<keyword evidence="8" id="KW-0472">Membrane</keyword>
<dbReference type="GO" id="GO:0005886">
    <property type="term" value="C:plasma membrane"/>
    <property type="evidence" value="ECO:0007669"/>
    <property type="project" value="UniProtKB-SubCell"/>
</dbReference>
<dbReference type="InterPro" id="IPR017871">
    <property type="entry name" value="ABC_transporter-like_CS"/>
</dbReference>
<evidence type="ECO:0000256" key="1">
    <source>
        <dbReference type="ARBA" id="ARBA00004202"/>
    </source>
</evidence>
<keyword evidence="4" id="KW-0677">Repeat</keyword>
<evidence type="ECO:0000259" key="9">
    <source>
        <dbReference type="PROSITE" id="PS50893"/>
    </source>
</evidence>
<dbReference type="GO" id="GO:0016887">
    <property type="term" value="F:ATP hydrolysis activity"/>
    <property type="evidence" value="ECO:0007669"/>
    <property type="project" value="InterPro"/>
</dbReference>